<reference evidence="2" key="1">
    <citation type="submission" date="2021-02" db="EMBL/GenBank/DDBJ databases">
        <authorList>
            <person name="Palmer J.M."/>
        </authorList>
    </citation>
    <scope>NUCLEOTIDE SEQUENCE</scope>
    <source>
        <strain evidence="2">SCRP23</strain>
    </source>
</reference>
<dbReference type="Pfam" id="PF08524">
    <property type="entry name" value="rRNA_processing"/>
    <property type="match status" value="1"/>
</dbReference>
<evidence type="ECO:0000313" key="2">
    <source>
        <dbReference type="EMBL" id="KAG7397515.1"/>
    </source>
</evidence>
<dbReference type="AlphaFoldDB" id="A0A8T1WVA9"/>
<keyword evidence="3" id="KW-1185">Reference proteome</keyword>
<gene>
    <name evidence="2" type="ORF">PHYBOEH_000667</name>
</gene>
<comment type="caution">
    <text evidence="2">The sequence shown here is derived from an EMBL/GenBank/DDBJ whole genome shotgun (WGS) entry which is preliminary data.</text>
</comment>
<feature type="compositionally biased region" description="Basic residues" evidence="1">
    <location>
        <begin position="25"/>
        <end position="36"/>
    </location>
</feature>
<dbReference type="OrthoDB" id="70556at2759"/>
<feature type="region of interest" description="Disordered" evidence="1">
    <location>
        <begin position="1"/>
        <end position="57"/>
    </location>
</feature>
<accession>A0A8T1WVA9</accession>
<feature type="compositionally biased region" description="Basic and acidic residues" evidence="1">
    <location>
        <begin position="37"/>
        <end position="49"/>
    </location>
</feature>
<feature type="region of interest" description="Disordered" evidence="1">
    <location>
        <begin position="73"/>
        <end position="152"/>
    </location>
</feature>
<proteinExistence type="predicted"/>
<organism evidence="2 3">
    <name type="scientific">Phytophthora boehmeriae</name>
    <dbReference type="NCBI Taxonomy" id="109152"/>
    <lineage>
        <taxon>Eukaryota</taxon>
        <taxon>Sar</taxon>
        <taxon>Stramenopiles</taxon>
        <taxon>Oomycota</taxon>
        <taxon>Peronosporomycetes</taxon>
        <taxon>Peronosporales</taxon>
        <taxon>Peronosporaceae</taxon>
        <taxon>Phytophthora</taxon>
    </lineage>
</organism>
<feature type="compositionally biased region" description="Basic and acidic residues" evidence="1">
    <location>
        <begin position="73"/>
        <end position="102"/>
    </location>
</feature>
<evidence type="ECO:0008006" key="4">
    <source>
        <dbReference type="Google" id="ProtNLM"/>
    </source>
</evidence>
<name>A0A8T1WVA9_9STRA</name>
<feature type="compositionally biased region" description="Basic and acidic residues" evidence="1">
    <location>
        <begin position="112"/>
        <end position="133"/>
    </location>
</feature>
<sequence length="174" mass="20195">MRGSGLSLERFIKGKAHKSKSDAKSKKKVIIHKAQRRREYEKVKKREGSNAEATGGSSFYDKFFSELKSGKVDDDAEEVKQVERKPREKGERQHVAKPDPFYKAKKKAAVTKMEKQRAREEKQKRIAESEKKVTQRKKRHVKLSQRTVRGQPVVRNHINDILSRLQADKKKEGQ</sequence>
<protein>
    <recommendedName>
        <fullName evidence="4">rRNA-processing protein FYV7</fullName>
    </recommendedName>
</protein>
<evidence type="ECO:0000256" key="1">
    <source>
        <dbReference type="SAM" id="MobiDB-lite"/>
    </source>
</evidence>
<evidence type="ECO:0000313" key="3">
    <source>
        <dbReference type="Proteomes" id="UP000693981"/>
    </source>
</evidence>
<dbReference type="InterPro" id="IPR013730">
    <property type="entry name" value="Fyv7/TAP26"/>
</dbReference>
<feature type="compositionally biased region" description="Basic residues" evidence="1">
    <location>
        <begin position="134"/>
        <end position="143"/>
    </location>
</feature>
<dbReference type="EMBL" id="JAGDFL010000110">
    <property type="protein sequence ID" value="KAG7397515.1"/>
    <property type="molecule type" value="Genomic_DNA"/>
</dbReference>
<dbReference type="Proteomes" id="UP000693981">
    <property type="component" value="Unassembled WGS sequence"/>
</dbReference>